<feature type="region of interest" description="Disordered" evidence="1">
    <location>
        <begin position="119"/>
        <end position="153"/>
    </location>
</feature>
<evidence type="ECO:0000313" key="2">
    <source>
        <dbReference type="EMBL" id="CAB1413853.1"/>
    </source>
</evidence>
<feature type="region of interest" description="Disordered" evidence="1">
    <location>
        <begin position="74"/>
        <end position="94"/>
    </location>
</feature>
<accession>A0A9N7Y5W9</accession>
<dbReference type="EMBL" id="CADEAL010000075">
    <property type="protein sequence ID" value="CAB1413853.1"/>
    <property type="molecule type" value="Genomic_DNA"/>
</dbReference>
<evidence type="ECO:0000256" key="1">
    <source>
        <dbReference type="SAM" id="MobiDB-lite"/>
    </source>
</evidence>
<name>A0A9N7Y5W9_PLEPL</name>
<organism evidence="2 3">
    <name type="scientific">Pleuronectes platessa</name>
    <name type="common">European plaice</name>
    <dbReference type="NCBI Taxonomy" id="8262"/>
    <lineage>
        <taxon>Eukaryota</taxon>
        <taxon>Metazoa</taxon>
        <taxon>Chordata</taxon>
        <taxon>Craniata</taxon>
        <taxon>Vertebrata</taxon>
        <taxon>Euteleostomi</taxon>
        <taxon>Actinopterygii</taxon>
        <taxon>Neopterygii</taxon>
        <taxon>Teleostei</taxon>
        <taxon>Neoteleostei</taxon>
        <taxon>Acanthomorphata</taxon>
        <taxon>Carangaria</taxon>
        <taxon>Pleuronectiformes</taxon>
        <taxon>Pleuronectoidei</taxon>
        <taxon>Pleuronectidae</taxon>
        <taxon>Pleuronectes</taxon>
    </lineage>
</organism>
<sequence>MEHPAVFKQLVKSEQRNQMFPQNQGASPVDPVTIEDPFLTVLPSSVPQREDGPSQSCHEMLFTRSGFMWQPSAAERRGNTGERTLQEQQSSLEKTLSLCSPHPAHTAAGYTSTLQENQCSAVAPSPKPLETKPVLTRNTRPASSQSVHSHTSRTVCKSANMQGFTLPGALGLDGDMCSTDISLRDSIYKCVRALTSAPSITFRGNWNANSD</sequence>
<reference evidence="2" key="1">
    <citation type="submission" date="2020-03" db="EMBL/GenBank/DDBJ databases">
        <authorList>
            <person name="Weist P."/>
        </authorList>
    </citation>
    <scope>NUCLEOTIDE SEQUENCE</scope>
</reference>
<keyword evidence="3" id="KW-1185">Reference proteome</keyword>
<feature type="compositionally biased region" description="Polar residues" evidence="1">
    <location>
        <begin position="136"/>
        <end position="153"/>
    </location>
</feature>
<dbReference type="AlphaFoldDB" id="A0A9N7Y5W9"/>
<feature type="compositionally biased region" description="Polar residues" evidence="1">
    <location>
        <begin position="81"/>
        <end position="94"/>
    </location>
</feature>
<gene>
    <name evidence="2" type="ORF">PLEPLA_LOCUS1556</name>
</gene>
<comment type="caution">
    <text evidence="2">The sequence shown here is derived from an EMBL/GenBank/DDBJ whole genome shotgun (WGS) entry which is preliminary data.</text>
</comment>
<dbReference type="Proteomes" id="UP001153269">
    <property type="component" value="Unassembled WGS sequence"/>
</dbReference>
<proteinExistence type="predicted"/>
<protein>
    <submittedName>
        <fullName evidence="2">Uncharacterized protein</fullName>
    </submittedName>
</protein>
<evidence type="ECO:0000313" key="3">
    <source>
        <dbReference type="Proteomes" id="UP001153269"/>
    </source>
</evidence>